<evidence type="ECO:0000313" key="2">
    <source>
        <dbReference type="EMBL" id="MDO6412835.1"/>
    </source>
</evidence>
<gene>
    <name evidence="2" type="ORF">Q4F19_00425</name>
</gene>
<sequence length="175" mass="18188">MTGHRLRVLAAIGAVALAGSAVAQQPYTLSLPIQPTGLASYATSAEIAAIIKHAEGEMKPGQPVIVQPIHQFGTYTSFIEIRRGGWTAATHADIELFYVVRGTGTLLMGGQIADPKPGKNGNVSGTSITGGQTIKVAPGDVFFVPAETAHQFPAPDGELVLISMHIPRGDAPAKP</sequence>
<evidence type="ECO:0008006" key="4">
    <source>
        <dbReference type="Google" id="ProtNLM"/>
    </source>
</evidence>
<feature type="chain" id="PRO_5046666178" description="Cupin type-1 domain-containing protein" evidence="1">
    <location>
        <begin position="24"/>
        <end position="175"/>
    </location>
</feature>
<evidence type="ECO:0000313" key="3">
    <source>
        <dbReference type="Proteomes" id="UP001169764"/>
    </source>
</evidence>
<protein>
    <recommendedName>
        <fullName evidence="4">Cupin type-1 domain-containing protein</fullName>
    </recommendedName>
</protein>
<dbReference type="InterPro" id="IPR011051">
    <property type="entry name" value="RmlC_Cupin_sf"/>
</dbReference>
<dbReference type="Gene3D" id="2.60.120.10">
    <property type="entry name" value="Jelly Rolls"/>
    <property type="match status" value="1"/>
</dbReference>
<reference evidence="2" key="1">
    <citation type="submission" date="2023-07" db="EMBL/GenBank/DDBJ databases">
        <authorList>
            <person name="Kim M."/>
        </authorList>
    </citation>
    <scope>NUCLEOTIDE SEQUENCE</scope>
    <source>
        <strain evidence="2">BIUV-7</strain>
    </source>
</reference>
<dbReference type="SUPFAM" id="SSF51182">
    <property type="entry name" value="RmlC-like cupins"/>
    <property type="match status" value="1"/>
</dbReference>
<organism evidence="2 3">
    <name type="scientific">Sphingomonas natans</name>
    <dbReference type="NCBI Taxonomy" id="3063330"/>
    <lineage>
        <taxon>Bacteria</taxon>
        <taxon>Pseudomonadati</taxon>
        <taxon>Pseudomonadota</taxon>
        <taxon>Alphaproteobacteria</taxon>
        <taxon>Sphingomonadales</taxon>
        <taxon>Sphingomonadaceae</taxon>
        <taxon>Sphingomonas</taxon>
    </lineage>
</organism>
<dbReference type="EMBL" id="JAUOTP010000001">
    <property type="protein sequence ID" value="MDO6412835.1"/>
    <property type="molecule type" value="Genomic_DNA"/>
</dbReference>
<feature type="signal peptide" evidence="1">
    <location>
        <begin position="1"/>
        <end position="23"/>
    </location>
</feature>
<accession>A0ABT8Y3E5</accession>
<dbReference type="RefSeq" id="WP_303539169.1">
    <property type="nucleotide sequence ID" value="NZ_JAUOTP010000001.1"/>
</dbReference>
<keyword evidence="3" id="KW-1185">Reference proteome</keyword>
<name>A0ABT8Y3E5_9SPHN</name>
<keyword evidence="1" id="KW-0732">Signal</keyword>
<proteinExistence type="predicted"/>
<comment type="caution">
    <text evidence="2">The sequence shown here is derived from an EMBL/GenBank/DDBJ whole genome shotgun (WGS) entry which is preliminary data.</text>
</comment>
<dbReference type="InterPro" id="IPR014710">
    <property type="entry name" value="RmlC-like_jellyroll"/>
</dbReference>
<evidence type="ECO:0000256" key="1">
    <source>
        <dbReference type="SAM" id="SignalP"/>
    </source>
</evidence>
<dbReference type="Proteomes" id="UP001169764">
    <property type="component" value="Unassembled WGS sequence"/>
</dbReference>